<protein>
    <submittedName>
        <fullName evidence="3">Uncharacterized protein</fullName>
    </submittedName>
</protein>
<dbReference type="RefSeq" id="WP_149861332.1">
    <property type="nucleotide sequence ID" value="NZ_VUOD01000011.1"/>
</dbReference>
<evidence type="ECO:0000313" key="3">
    <source>
        <dbReference type="EMBL" id="KAA2284075.1"/>
    </source>
</evidence>
<organism evidence="3 4">
    <name type="scientific">Arenimonas fontis</name>
    <dbReference type="NCBI Taxonomy" id="2608255"/>
    <lineage>
        <taxon>Bacteria</taxon>
        <taxon>Pseudomonadati</taxon>
        <taxon>Pseudomonadota</taxon>
        <taxon>Gammaproteobacteria</taxon>
        <taxon>Lysobacterales</taxon>
        <taxon>Lysobacteraceae</taxon>
        <taxon>Arenimonas</taxon>
    </lineage>
</organism>
<dbReference type="EMBL" id="VUOD01000011">
    <property type="protein sequence ID" value="KAA2284075.1"/>
    <property type="molecule type" value="Genomic_DNA"/>
</dbReference>
<keyword evidence="2" id="KW-0732">Signal</keyword>
<dbReference type="AlphaFoldDB" id="A0A5B2Z884"/>
<sequence>MRKVVKALVLALACGVAAPVMAEEALATDPARQQAMTRYYLAAAEAEGEPISDLMLLEMLRPDSGFIAEPTEAAQAARLQLVRRRLEARVEAASRHDPAVLAQRLGCDGQNVNTETCVRNLDHLAELAGDNAYYHLVGMSYAWMRNDAERFFRHAELAAVAPEYKPEIWRHLDAYRDRLRHAPVQMLPEHAENPALPLSDIQAMSLAAAVALPAFHYFSQPCREAEGQLRQHCLAIAMKMVGQDDSLIDLYIGESVVRALGDEAQKTWARERRRGAAWLTEAITPVLADIEGDPEAIVTYFDLLTGEGELAAMRWIAETRGLPVTPPADWVDRSERERTAGDAPKAPR</sequence>
<proteinExistence type="predicted"/>
<evidence type="ECO:0000256" key="2">
    <source>
        <dbReference type="SAM" id="SignalP"/>
    </source>
</evidence>
<evidence type="ECO:0000256" key="1">
    <source>
        <dbReference type="SAM" id="MobiDB-lite"/>
    </source>
</evidence>
<evidence type="ECO:0000313" key="4">
    <source>
        <dbReference type="Proteomes" id="UP000322165"/>
    </source>
</evidence>
<gene>
    <name evidence="3" type="ORF">F0415_11320</name>
</gene>
<keyword evidence="4" id="KW-1185">Reference proteome</keyword>
<feature type="compositionally biased region" description="Basic and acidic residues" evidence="1">
    <location>
        <begin position="330"/>
        <end position="340"/>
    </location>
</feature>
<comment type="caution">
    <text evidence="3">The sequence shown here is derived from an EMBL/GenBank/DDBJ whole genome shotgun (WGS) entry which is preliminary data.</text>
</comment>
<feature type="region of interest" description="Disordered" evidence="1">
    <location>
        <begin position="326"/>
        <end position="348"/>
    </location>
</feature>
<dbReference type="Proteomes" id="UP000322165">
    <property type="component" value="Unassembled WGS sequence"/>
</dbReference>
<accession>A0A5B2Z884</accession>
<feature type="chain" id="PRO_5023145519" evidence="2">
    <location>
        <begin position="23"/>
        <end position="348"/>
    </location>
</feature>
<reference evidence="3 4" key="2">
    <citation type="submission" date="2019-09" db="EMBL/GenBank/DDBJ databases">
        <authorList>
            <person name="Mazur A."/>
        </authorList>
    </citation>
    <scope>NUCLEOTIDE SEQUENCE [LARGE SCALE GENOMIC DNA]</scope>
    <source>
        <strain evidence="3 4">3729k</strain>
    </source>
</reference>
<reference evidence="3 4" key="1">
    <citation type="submission" date="2019-09" db="EMBL/GenBank/DDBJ databases">
        <title>Arenimonas chukotkensis sp. nov., a bacterium isolated from Chukotka hot spring, Arctic region, Russia.</title>
        <authorList>
            <person name="Zayulina K.S."/>
            <person name="Prokofeva M.I."/>
            <person name="Elcheninov A.G."/>
            <person name="Novikov A."/>
            <person name="Kochetkova T.V."/>
            <person name="Kublanov I.V."/>
        </authorList>
    </citation>
    <scope>NUCLEOTIDE SEQUENCE [LARGE SCALE GENOMIC DNA]</scope>
    <source>
        <strain evidence="3 4">3729k</strain>
    </source>
</reference>
<name>A0A5B2Z884_9GAMM</name>
<feature type="signal peptide" evidence="2">
    <location>
        <begin position="1"/>
        <end position="22"/>
    </location>
</feature>